<dbReference type="PROSITE" id="PS51792">
    <property type="entry name" value="YIPPEE"/>
    <property type="match status" value="1"/>
</dbReference>
<dbReference type="EMBL" id="ML210237">
    <property type="protein sequence ID" value="TFK22556.1"/>
    <property type="molecule type" value="Genomic_DNA"/>
</dbReference>
<dbReference type="PANTHER" id="PTHR13848">
    <property type="entry name" value="PROTEIN YIPPEE-LIKE CG15309-RELATED"/>
    <property type="match status" value="1"/>
</dbReference>
<proteinExistence type="predicted"/>
<evidence type="ECO:0000313" key="3">
    <source>
        <dbReference type="EMBL" id="TFK22556.1"/>
    </source>
</evidence>
<evidence type="ECO:0000259" key="2">
    <source>
        <dbReference type="PROSITE" id="PS51792"/>
    </source>
</evidence>
<accession>A0A5C3KQC9</accession>
<gene>
    <name evidence="3" type="ORF">FA15DRAFT_695619</name>
</gene>
<organism evidence="3 4">
    <name type="scientific">Coprinopsis marcescibilis</name>
    <name type="common">Agaric fungus</name>
    <name type="synonym">Psathyrella marcescibilis</name>
    <dbReference type="NCBI Taxonomy" id="230819"/>
    <lineage>
        <taxon>Eukaryota</taxon>
        <taxon>Fungi</taxon>
        <taxon>Dikarya</taxon>
        <taxon>Basidiomycota</taxon>
        <taxon>Agaricomycotina</taxon>
        <taxon>Agaricomycetes</taxon>
        <taxon>Agaricomycetidae</taxon>
        <taxon>Agaricales</taxon>
        <taxon>Agaricineae</taxon>
        <taxon>Psathyrellaceae</taxon>
        <taxon>Coprinopsis</taxon>
    </lineage>
</organism>
<evidence type="ECO:0000256" key="1">
    <source>
        <dbReference type="SAM" id="MobiDB-lite"/>
    </source>
</evidence>
<reference evidence="3 4" key="1">
    <citation type="journal article" date="2019" name="Nat. Ecol. Evol.">
        <title>Megaphylogeny resolves global patterns of mushroom evolution.</title>
        <authorList>
            <person name="Varga T."/>
            <person name="Krizsan K."/>
            <person name="Foldi C."/>
            <person name="Dima B."/>
            <person name="Sanchez-Garcia M."/>
            <person name="Sanchez-Ramirez S."/>
            <person name="Szollosi G.J."/>
            <person name="Szarkandi J.G."/>
            <person name="Papp V."/>
            <person name="Albert L."/>
            <person name="Andreopoulos W."/>
            <person name="Angelini C."/>
            <person name="Antonin V."/>
            <person name="Barry K.W."/>
            <person name="Bougher N.L."/>
            <person name="Buchanan P."/>
            <person name="Buyck B."/>
            <person name="Bense V."/>
            <person name="Catcheside P."/>
            <person name="Chovatia M."/>
            <person name="Cooper J."/>
            <person name="Damon W."/>
            <person name="Desjardin D."/>
            <person name="Finy P."/>
            <person name="Geml J."/>
            <person name="Haridas S."/>
            <person name="Hughes K."/>
            <person name="Justo A."/>
            <person name="Karasinski D."/>
            <person name="Kautmanova I."/>
            <person name="Kiss B."/>
            <person name="Kocsube S."/>
            <person name="Kotiranta H."/>
            <person name="LaButti K.M."/>
            <person name="Lechner B.E."/>
            <person name="Liimatainen K."/>
            <person name="Lipzen A."/>
            <person name="Lukacs Z."/>
            <person name="Mihaltcheva S."/>
            <person name="Morgado L.N."/>
            <person name="Niskanen T."/>
            <person name="Noordeloos M.E."/>
            <person name="Ohm R.A."/>
            <person name="Ortiz-Santana B."/>
            <person name="Ovrebo C."/>
            <person name="Racz N."/>
            <person name="Riley R."/>
            <person name="Savchenko A."/>
            <person name="Shiryaev A."/>
            <person name="Soop K."/>
            <person name="Spirin V."/>
            <person name="Szebenyi C."/>
            <person name="Tomsovsky M."/>
            <person name="Tulloss R.E."/>
            <person name="Uehling J."/>
            <person name="Grigoriev I.V."/>
            <person name="Vagvolgyi C."/>
            <person name="Papp T."/>
            <person name="Martin F.M."/>
            <person name="Miettinen O."/>
            <person name="Hibbett D.S."/>
            <person name="Nagy L.G."/>
        </authorList>
    </citation>
    <scope>NUCLEOTIDE SEQUENCE [LARGE SCALE GENOMIC DNA]</scope>
    <source>
        <strain evidence="3 4">CBS 121175</strain>
    </source>
</reference>
<dbReference type="OrthoDB" id="6407410at2759"/>
<name>A0A5C3KQC9_COPMA</name>
<evidence type="ECO:0000313" key="4">
    <source>
        <dbReference type="Proteomes" id="UP000307440"/>
    </source>
</evidence>
<feature type="domain" description="Yippee" evidence="2">
    <location>
        <begin position="47"/>
        <end position="153"/>
    </location>
</feature>
<feature type="region of interest" description="Disordered" evidence="1">
    <location>
        <begin position="15"/>
        <end position="40"/>
    </location>
</feature>
<dbReference type="STRING" id="230819.A0A5C3KQC9"/>
<protein>
    <recommendedName>
        <fullName evidence="2">Yippee domain-containing protein</fullName>
    </recommendedName>
</protein>
<keyword evidence="4" id="KW-1185">Reference proteome</keyword>
<dbReference type="Proteomes" id="UP000307440">
    <property type="component" value="Unassembled WGS sequence"/>
</dbReference>
<dbReference type="InterPro" id="IPR039058">
    <property type="entry name" value="Yippee_fam"/>
</dbReference>
<sequence length="175" mass="19438">MSYYNDKFAASSSTLTVEPRSSPVRRLPSLPADRRISRPLPTPKVPRALVCKQCQANITSNNVLLPVSRIPPDSRPTFRGFSGKASLFTETYNVKLAKPGVQLMATGAHTMSEITCGSCHIYLGWKILKAHEASERWKEGYFLLELEHLFAKNDDVAPLSLRPRSRLSYGSTGSE</sequence>
<dbReference type="AlphaFoldDB" id="A0A5C3KQC9"/>
<dbReference type="InterPro" id="IPR034751">
    <property type="entry name" value="Yippee"/>
</dbReference>